<evidence type="ECO:0000313" key="5">
    <source>
        <dbReference type="Proteomes" id="UP001341840"/>
    </source>
</evidence>
<dbReference type="Proteomes" id="UP001341840">
    <property type="component" value="Unassembled WGS sequence"/>
</dbReference>
<dbReference type="InterPro" id="IPR032675">
    <property type="entry name" value="LRR_dom_sf"/>
</dbReference>
<comment type="caution">
    <text evidence="4">The sequence shown here is derived from an EMBL/GenBank/DDBJ whole genome shotgun (WGS) entry which is preliminary data.</text>
</comment>
<reference evidence="4 5" key="1">
    <citation type="journal article" date="2023" name="Plants (Basel)">
        <title>Bridging the Gap: Combining Genomics and Transcriptomics Approaches to Understand Stylosanthes scabra, an Orphan Legume from the Brazilian Caatinga.</title>
        <authorList>
            <person name="Ferreira-Neto J.R.C."/>
            <person name="da Silva M.D."/>
            <person name="Binneck E."/>
            <person name="de Melo N.F."/>
            <person name="da Silva R.H."/>
            <person name="de Melo A.L.T.M."/>
            <person name="Pandolfi V."/>
            <person name="Bustamante F.O."/>
            <person name="Brasileiro-Vidal A.C."/>
            <person name="Benko-Iseppon A.M."/>
        </authorList>
    </citation>
    <scope>NUCLEOTIDE SEQUENCE [LARGE SCALE GENOMIC DNA]</scope>
    <source>
        <tissue evidence="4">Leaves</tissue>
    </source>
</reference>
<evidence type="ECO:0000313" key="4">
    <source>
        <dbReference type="EMBL" id="MED6206984.1"/>
    </source>
</evidence>
<organism evidence="4 5">
    <name type="scientific">Stylosanthes scabra</name>
    <dbReference type="NCBI Taxonomy" id="79078"/>
    <lineage>
        <taxon>Eukaryota</taxon>
        <taxon>Viridiplantae</taxon>
        <taxon>Streptophyta</taxon>
        <taxon>Embryophyta</taxon>
        <taxon>Tracheophyta</taxon>
        <taxon>Spermatophyta</taxon>
        <taxon>Magnoliopsida</taxon>
        <taxon>eudicotyledons</taxon>
        <taxon>Gunneridae</taxon>
        <taxon>Pentapetalae</taxon>
        <taxon>rosids</taxon>
        <taxon>fabids</taxon>
        <taxon>Fabales</taxon>
        <taxon>Fabaceae</taxon>
        <taxon>Papilionoideae</taxon>
        <taxon>50 kb inversion clade</taxon>
        <taxon>dalbergioids sensu lato</taxon>
        <taxon>Dalbergieae</taxon>
        <taxon>Pterocarpus clade</taxon>
        <taxon>Stylosanthes</taxon>
    </lineage>
</organism>
<evidence type="ECO:0000259" key="3">
    <source>
        <dbReference type="Pfam" id="PF23598"/>
    </source>
</evidence>
<name>A0ABU6YCL2_9FABA</name>
<dbReference type="PANTHER" id="PTHR48051:SF54">
    <property type="entry name" value="LEUCINE-RICH REPEAT-CONTAINING PROTEIN"/>
    <property type="match status" value="1"/>
</dbReference>
<sequence length="574" mass="65434">MAKVSAALKDVHHALDIFNSFSGPLTIDASGYPASEAEKEIKHDVCQLLQLSTIEEDNILCTRQIEDEMSRSRYLVILVDRDGEEIVDPQKLGFCGTLLSGVLVLITTDSPATQQAKEEVLTDELVDLEIQTKQHFLPWEVFCHNVGEELVYSSGAILTTAARIVEECCSHLHAIVLVAKWLKNHQDVRNWELALLKLQCYNPSYDIHDFHGLNSIMINTFLNLIWDGMNKTQQDCLLSCSVIPKIQDGMVDLELKNHWMSYLFVDAGETIKTLRQLVEKSIFLRFANFDDVEGCYIWLPQEIYQILDRLHTSYPSFLEKYNLGLTEPSNTDKWHNAVRIGLAGNKISELPQSPDCPQLKGLMLQSNADLTKIPSSFFVHMPLLCILDLSYTSVKELPCSLFFLKQLRELYLKGCECFMKLPPEIGNLEKLEKLDLDETQITHLPKEVQKLTNMQSLSLCFYEYRVKKNRPYSCSKIIPSGVLSKLKGLEQLSIGVNPDDERWKENVRVILPEILGLECLQTLSLYIPQLDLLKLIPAHIFELDFRFIVGNHMQRIISSIHLPLMLNLNEVTAA</sequence>
<dbReference type="SUPFAM" id="SSF52540">
    <property type="entry name" value="P-loop containing nucleoside triphosphate hydrolases"/>
    <property type="match status" value="1"/>
</dbReference>
<dbReference type="SUPFAM" id="SSF52058">
    <property type="entry name" value="L domain-like"/>
    <property type="match status" value="1"/>
</dbReference>
<dbReference type="InterPro" id="IPR050216">
    <property type="entry name" value="LRR_domain-containing"/>
</dbReference>
<gene>
    <name evidence="4" type="ORF">PIB30_031660</name>
</gene>
<feature type="domain" description="Disease resistance R13L4/SHOC-2-like LRR" evidence="3">
    <location>
        <begin position="345"/>
        <end position="530"/>
    </location>
</feature>
<dbReference type="Gene3D" id="3.80.10.10">
    <property type="entry name" value="Ribonuclease Inhibitor"/>
    <property type="match status" value="1"/>
</dbReference>
<accession>A0ABU6YCL2</accession>
<dbReference type="PANTHER" id="PTHR48051">
    <property type="match status" value="1"/>
</dbReference>
<keyword evidence="1" id="KW-0433">Leucine-rich repeat</keyword>
<dbReference type="InterPro" id="IPR055414">
    <property type="entry name" value="LRR_R13L4/SHOC2-like"/>
</dbReference>
<dbReference type="Pfam" id="PF23598">
    <property type="entry name" value="LRR_14"/>
    <property type="match status" value="1"/>
</dbReference>
<dbReference type="InterPro" id="IPR027417">
    <property type="entry name" value="P-loop_NTPase"/>
</dbReference>
<proteinExistence type="predicted"/>
<keyword evidence="5" id="KW-1185">Reference proteome</keyword>
<evidence type="ECO:0000256" key="1">
    <source>
        <dbReference type="ARBA" id="ARBA00022614"/>
    </source>
</evidence>
<evidence type="ECO:0000256" key="2">
    <source>
        <dbReference type="ARBA" id="ARBA00022737"/>
    </source>
</evidence>
<dbReference type="EMBL" id="JASCZI010241792">
    <property type="protein sequence ID" value="MED6206984.1"/>
    <property type="molecule type" value="Genomic_DNA"/>
</dbReference>
<keyword evidence="2" id="KW-0677">Repeat</keyword>
<protein>
    <recommendedName>
        <fullName evidence="3">Disease resistance R13L4/SHOC-2-like LRR domain-containing protein</fullName>
    </recommendedName>
</protein>